<proteinExistence type="predicted"/>
<reference evidence="1 2" key="1">
    <citation type="submission" date="2013-12" db="EMBL/GenBank/DDBJ databases">
        <title>Ecological redundancy of diverse viral populations within a natural community.</title>
        <authorList>
            <person name="Gregory A.C."/>
            <person name="LaButti K."/>
            <person name="Copeland A."/>
            <person name="Woyke T."/>
            <person name="Sullivan M.B."/>
        </authorList>
    </citation>
    <scope>NUCLEOTIDE SEQUENCE [LARGE SCALE GENOMIC DNA]</scope>
    <source>
        <strain evidence="1">Syn7803C16</strain>
    </source>
</reference>
<organism evidence="1 2">
    <name type="scientific">Synechococcus phage ACG-2014f</name>
    <dbReference type="NCBI Taxonomy" id="1493511"/>
    <lineage>
        <taxon>Viruses</taxon>
        <taxon>Duplodnaviria</taxon>
        <taxon>Heunggongvirae</taxon>
        <taxon>Uroviricota</taxon>
        <taxon>Caudoviricetes</taxon>
        <taxon>Pantevenvirales</taxon>
        <taxon>Kyanoviridae</taxon>
        <taxon>Atlauavirus</taxon>
        <taxon>Atlauavirus tusconc8</taxon>
    </lineage>
</organism>
<evidence type="ECO:0000313" key="1">
    <source>
        <dbReference type="EMBL" id="AIX42312.1"/>
    </source>
</evidence>
<dbReference type="Proteomes" id="UP000185295">
    <property type="component" value="Segment"/>
</dbReference>
<name>A0A0E3I043_9CAUD</name>
<evidence type="ECO:0000313" key="2">
    <source>
        <dbReference type="Proteomes" id="UP000185295"/>
    </source>
</evidence>
<gene>
    <name evidence="1" type="ORF">Syn7803C16_93</name>
</gene>
<accession>A0A0E3I043</accession>
<dbReference type="EMBL" id="KJ019146">
    <property type="protein sequence ID" value="AIX42312.1"/>
    <property type="molecule type" value="Genomic_DNA"/>
</dbReference>
<protein>
    <submittedName>
        <fullName evidence="1">Uncharacterized protein</fullName>
    </submittedName>
</protein>
<sequence length="77" mass="9021">MLIFNQETAYENLRSYLVEQWELLDEDERPEGDVNDYVIDRLDDVAEELWNERGEDVPSIDDLTYSCGVLLGHIDEV</sequence>